<dbReference type="PATRIC" id="fig|1348663.4.peg.5937"/>
<evidence type="ECO:0000256" key="2">
    <source>
        <dbReference type="ARBA" id="ARBA00012438"/>
    </source>
</evidence>
<evidence type="ECO:0000256" key="4">
    <source>
        <dbReference type="ARBA" id="ARBA00022777"/>
    </source>
</evidence>
<accession>A0A066YW05</accession>
<keyword evidence="5" id="KW-0902">Two-component regulatory system</keyword>
<keyword evidence="4 6" id="KW-0418">Kinase</keyword>
<comment type="catalytic activity">
    <reaction evidence="1">
        <text>ATP + protein L-histidine = ADP + protein N-phospho-L-histidine.</text>
        <dbReference type="EC" id="2.7.13.3"/>
    </reaction>
</comment>
<dbReference type="InterPro" id="IPR050482">
    <property type="entry name" value="Sensor_HK_TwoCompSys"/>
</dbReference>
<dbReference type="SUPFAM" id="SSF55874">
    <property type="entry name" value="ATPase domain of HSP90 chaperone/DNA topoisomerase II/histidine kinase"/>
    <property type="match status" value="1"/>
</dbReference>
<evidence type="ECO:0000313" key="6">
    <source>
        <dbReference type="EMBL" id="KDN82120.1"/>
    </source>
</evidence>
<protein>
    <recommendedName>
        <fullName evidence="2">histidine kinase</fullName>
        <ecNumber evidence="2">2.7.13.3</ecNumber>
    </recommendedName>
</protein>
<dbReference type="InterPro" id="IPR036890">
    <property type="entry name" value="HATPase_C_sf"/>
</dbReference>
<keyword evidence="3 6" id="KW-0808">Transferase</keyword>
<dbReference type="eggNOG" id="COG4585">
    <property type="taxonomic scope" value="Bacteria"/>
</dbReference>
<dbReference type="EMBL" id="JNBY01000123">
    <property type="protein sequence ID" value="KDN82120.1"/>
    <property type="molecule type" value="Genomic_DNA"/>
</dbReference>
<dbReference type="CDD" id="cd16917">
    <property type="entry name" value="HATPase_UhpB-NarQ-NarX-like"/>
    <property type="match status" value="1"/>
</dbReference>
<comment type="caution">
    <text evidence="6">The sequence shown here is derived from an EMBL/GenBank/DDBJ whole genome shotgun (WGS) entry which is preliminary data.</text>
</comment>
<sequence>MTVDCGETDVSIEVLDGGGLRATQPGGAGFGLLGMKERVALLHGSFTAGPRAAGGFRVAATLPLPAGAR</sequence>
<evidence type="ECO:0000256" key="5">
    <source>
        <dbReference type="ARBA" id="ARBA00023012"/>
    </source>
</evidence>
<dbReference type="AlphaFoldDB" id="A0A066YW05"/>
<proteinExistence type="predicted"/>
<evidence type="ECO:0000256" key="3">
    <source>
        <dbReference type="ARBA" id="ARBA00022679"/>
    </source>
</evidence>
<keyword evidence="7" id="KW-1185">Reference proteome</keyword>
<dbReference type="Proteomes" id="UP000027178">
    <property type="component" value="Unassembled WGS sequence"/>
</dbReference>
<reference evidence="6 7" key="1">
    <citation type="submission" date="2014-05" db="EMBL/GenBank/DDBJ databases">
        <title>Draft Genome Sequence of Kitasatospora cheerisanensis KCTC 2395.</title>
        <authorList>
            <person name="Nam D.H."/>
        </authorList>
    </citation>
    <scope>NUCLEOTIDE SEQUENCE [LARGE SCALE GENOMIC DNA]</scope>
    <source>
        <strain evidence="6 7">KCTC 2395</strain>
    </source>
</reference>
<name>A0A066YW05_9ACTN</name>
<evidence type="ECO:0000256" key="1">
    <source>
        <dbReference type="ARBA" id="ARBA00000085"/>
    </source>
</evidence>
<dbReference type="EC" id="2.7.13.3" evidence="2"/>
<gene>
    <name evidence="6" type="ORF">KCH_61360</name>
</gene>
<organism evidence="6 7">
    <name type="scientific">Kitasatospora cheerisanensis KCTC 2395</name>
    <dbReference type="NCBI Taxonomy" id="1348663"/>
    <lineage>
        <taxon>Bacteria</taxon>
        <taxon>Bacillati</taxon>
        <taxon>Actinomycetota</taxon>
        <taxon>Actinomycetes</taxon>
        <taxon>Kitasatosporales</taxon>
        <taxon>Streptomycetaceae</taxon>
        <taxon>Kitasatospora</taxon>
    </lineage>
</organism>
<dbReference type="HOGENOM" id="CLU_2770415_0_0_11"/>
<dbReference type="PANTHER" id="PTHR24421">
    <property type="entry name" value="NITRATE/NITRITE SENSOR PROTEIN NARX-RELATED"/>
    <property type="match status" value="1"/>
</dbReference>
<dbReference type="Gene3D" id="3.30.565.10">
    <property type="entry name" value="Histidine kinase-like ATPase, C-terminal domain"/>
    <property type="match status" value="1"/>
</dbReference>
<evidence type="ECO:0000313" key="7">
    <source>
        <dbReference type="Proteomes" id="UP000027178"/>
    </source>
</evidence>
<dbReference type="GO" id="GO:0004673">
    <property type="term" value="F:protein histidine kinase activity"/>
    <property type="evidence" value="ECO:0007669"/>
    <property type="project" value="UniProtKB-EC"/>
</dbReference>
<dbReference type="PANTHER" id="PTHR24421:SF10">
    <property type="entry name" value="NITRATE_NITRITE SENSOR PROTEIN NARQ"/>
    <property type="match status" value="1"/>
</dbReference>
<dbReference type="GO" id="GO:0000160">
    <property type="term" value="P:phosphorelay signal transduction system"/>
    <property type="evidence" value="ECO:0007669"/>
    <property type="project" value="UniProtKB-KW"/>
</dbReference>